<name>A0A7I7YNW1_9MYCO</name>
<dbReference type="EMBL" id="AP022614">
    <property type="protein sequence ID" value="BBZ43490.1"/>
    <property type="molecule type" value="Genomic_DNA"/>
</dbReference>
<gene>
    <name evidence="1" type="ORF">MPRM_07710</name>
</gene>
<dbReference type="AlphaFoldDB" id="A0A7I7YNW1"/>
<protein>
    <submittedName>
        <fullName evidence="1">4,5-dihydroxyphthalate decarboxylase</fullName>
    </submittedName>
</protein>
<reference evidence="1 2" key="1">
    <citation type="journal article" date="2019" name="Emerg. Microbes Infect.">
        <title>Comprehensive subspecies identification of 175 nontuberculous mycobacteria species based on 7547 genomic profiles.</title>
        <authorList>
            <person name="Matsumoto Y."/>
            <person name="Kinjo T."/>
            <person name="Motooka D."/>
            <person name="Nabeya D."/>
            <person name="Jung N."/>
            <person name="Uechi K."/>
            <person name="Horii T."/>
            <person name="Iida T."/>
            <person name="Fujita J."/>
            <person name="Nakamura S."/>
        </authorList>
    </citation>
    <scope>NUCLEOTIDE SEQUENCE [LARGE SCALE GENOMIC DNA]</scope>
    <source>
        <strain evidence="1 2">JCM 14742</strain>
    </source>
</reference>
<sequence length="335" mass="38114">MRAGGDVKLTIGCFRYETTAALFDASVTVDGADVEMRTARTIPEIFERMMRGHEFDVAELGLTFYLRTFGADSPFIAIPVFPNRVFRHSCIFVNAHSGIKKPGDLAGKTIGEFGMYSQDSGVWAKGILMDEYGFRPENNRWVIGGLDSPCTPFDFVPQTHPKRVEVMAAPEGEALGPMLEQGKIHALFSANVPQCVLDESPLVRRLFEDYEPVERDYHRRTGIFPMMHAVVIRRDSPAAEPEVARAVYRAFVAAKEAAAERYRQARRVYEVPSMVPWMNALFDRNLQQFGDDWWPYGLKANRFALGTNLRYQFEQGLVDRRWTPEEIFLPELLDT</sequence>
<evidence type="ECO:0000313" key="1">
    <source>
        <dbReference type="EMBL" id="BBZ43490.1"/>
    </source>
</evidence>
<accession>A0A7I7YNW1</accession>
<keyword evidence="2" id="KW-1185">Reference proteome</keyword>
<dbReference type="SUPFAM" id="SSF53850">
    <property type="entry name" value="Periplasmic binding protein-like II"/>
    <property type="match status" value="1"/>
</dbReference>
<evidence type="ECO:0000313" key="2">
    <source>
        <dbReference type="Proteomes" id="UP000467105"/>
    </source>
</evidence>
<organism evidence="1 2">
    <name type="scientific">Mycobacterium parmense</name>
    <dbReference type="NCBI Taxonomy" id="185642"/>
    <lineage>
        <taxon>Bacteria</taxon>
        <taxon>Bacillati</taxon>
        <taxon>Actinomycetota</taxon>
        <taxon>Actinomycetes</taxon>
        <taxon>Mycobacteriales</taxon>
        <taxon>Mycobacteriaceae</taxon>
        <taxon>Mycobacterium</taxon>
        <taxon>Mycobacterium simiae complex</taxon>
    </lineage>
</organism>
<proteinExistence type="predicted"/>
<dbReference type="Proteomes" id="UP000467105">
    <property type="component" value="Chromosome"/>
</dbReference>